<protein>
    <submittedName>
        <fullName evidence="2">Toluene tolerance protein</fullName>
    </submittedName>
</protein>
<dbReference type="RefSeq" id="WP_005026755.1">
    <property type="nucleotide sequence ID" value="NZ_KE150238.1"/>
</dbReference>
<dbReference type="Pfam" id="PF05494">
    <property type="entry name" value="MlaC"/>
    <property type="match status" value="1"/>
</dbReference>
<dbReference type="PIRSF" id="PIRSF004649">
    <property type="entry name" value="MlaC"/>
    <property type="match status" value="1"/>
</dbReference>
<dbReference type="eggNOG" id="COG2854">
    <property type="taxonomic scope" value="Bacteria"/>
</dbReference>
<gene>
    <name evidence="2" type="ORF">HMPREF0179_01500</name>
</gene>
<dbReference type="Proteomes" id="UP000006034">
    <property type="component" value="Unassembled WGS sequence"/>
</dbReference>
<comment type="caution">
    <text evidence="2">The sequence shown here is derived from an EMBL/GenBank/DDBJ whole genome shotgun (WGS) entry which is preliminary data.</text>
</comment>
<evidence type="ECO:0000313" key="2">
    <source>
        <dbReference type="EMBL" id="EFV44762.1"/>
    </source>
</evidence>
<dbReference type="AlphaFoldDB" id="E5Y5N7"/>
<sequence>MMRTIRHMVLALCSVFILCGTVHAAESPLAVLQTQIDQILNVLKEPNYKDPIKRVPLRAQIEKYVHEIFDFSEFSARTVGRNWPSFSDAQKERFDKAFANLLLITYLDKIQGYNGEKIEYSGEVLSTKGDRAEIQTIVTLSDGKPVPVAYRMMLKNGKWVVYDVLIENVSLIKNYRSQFQDVLTRGTPEQLIERVEARARELQAQSTVN</sequence>
<dbReference type="STRING" id="563192.HMPREF0179_01500"/>
<dbReference type="GeneID" id="78086621"/>
<keyword evidence="3" id="KW-1185">Reference proteome</keyword>
<dbReference type="HOGENOM" id="CLU_094502_2_0_7"/>
<name>E5Y5N7_BILW3</name>
<keyword evidence="1" id="KW-0732">Signal</keyword>
<evidence type="ECO:0000313" key="3">
    <source>
        <dbReference type="Proteomes" id="UP000006034"/>
    </source>
</evidence>
<dbReference type="PANTHER" id="PTHR36573">
    <property type="entry name" value="INTERMEMBRANE PHOSPHOLIPID TRANSPORT SYSTEM BINDING PROTEIN MLAC"/>
    <property type="match status" value="1"/>
</dbReference>
<dbReference type="PANTHER" id="PTHR36573:SF1">
    <property type="entry name" value="INTERMEMBRANE PHOSPHOLIPID TRANSPORT SYSTEM BINDING PROTEIN MLAC"/>
    <property type="match status" value="1"/>
</dbReference>
<accession>E5Y5N7</accession>
<dbReference type="InterPro" id="IPR008869">
    <property type="entry name" value="MlaC/ttg2D"/>
</dbReference>
<evidence type="ECO:0000256" key="1">
    <source>
        <dbReference type="SAM" id="SignalP"/>
    </source>
</evidence>
<dbReference type="EMBL" id="ADCP02000001">
    <property type="protein sequence ID" value="EFV44762.1"/>
    <property type="molecule type" value="Genomic_DNA"/>
</dbReference>
<reference evidence="2 3" key="1">
    <citation type="submission" date="2010-10" db="EMBL/GenBank/DDBJ databases">
        <authorList>
            <consortium name="The Broad Institute Genome Sequencing Platform"/>
            <person name="Ward D."/>
            <person name="Earl A."/>
            <person name="Feldgarden M."/>
            <person name="Young S.K."/>
            <person name="Gargeya S."/>
            <person name="Zeng Q."/>
            <person name="Alvarado L."/>
            <person name="Berlin A."/>
            <person name="Bochicchio J."/>
            <person name="Chapman S.B."/>
            <person name="Chen Z."/>
            <person name="Freedman E."/>
            <person name="Gellesch M."/>
            <person name="Goldberg J."/>
            <person name="Griggs A."/>
            <person name="Gujja S."/>
            <person name="Heilman E."/>
            <person name="Heiman D."/>
            <person name="Howarth C."/>
            <person name="Mehta T."/>
            <person name="Neiman D."/>
            <person name="Pearson M."/>
            <person name="Roberts A."/>
            <person name="Saif S."/>
            <person name="Shea T."/>
            <person name="Shenoy N."/>
            <person name="Sisk P."/>
            <person name="Stolte C."/>
            <person name="Sykes S."/>
            <person name="White J."/>
            <person name="Yandava C."/>
            <person name="Allen-Vercoe E."/>
            <person name="Sibley C."/>
            <person name="Ambrose C.E."/>
            <person name="Strauss J."/>
            <person name="Daigneault M."/>
            <person name="Haas B."/>
            <person name="Nusbaum C."/>
            <person name="Birren B."/>
        </authorList>
    </citation>
    <scope>NUCLEOTIDE SEQUENCE [LARGE SCALE GENOMIC DNA]</scope>
    <source>
        <strain evidence="2 3">3_1_6</strain>
    </source>
</reference>
<reference evidence="2 3" key="2">
    <citation type="submission" date="2013-04" db="EMBL/GenBank/DDBJ databases">
        <title>The Genome Sequence of Bilophila wadsworthia 3_1_6.</title>
        <authorList>
            <consortium name="The Broad Institute Genomics Platform"/>
            <person name="Earl A."/>
            <person name="Ward D."/>
            <person name="Feldgarden M."/>
            <person name="Gevers D."/>
            <person name="Sibley C."/>
            <person name="Strauss J."/>
            <person name="Allen-Vercoe E."/>
            <person name="Walker B."/>
            <person name="Young S."/>
            <person name="Zeng Q."/>
            <person name="Gargeya S."/>
            <person name="Fitzgerald M."/>
            <person name="Haas B."/>
            <person name="Abouelleil A."/>
            <person name="Allen A.W."/>
            <person name="Alvarado L."/>
            <person name="Arachchi H.M."/>
            <person name="Berlin A.M."/>
            <person name="Chapman S.B."/>
            <person name="Gainer-Dewar J."/>
            <person name="Goldberg J."/>
            <person name="Griggs A."/>
            <person name="Gujja S."/>
            <person name="Hansen M."/>
            <person name="Howarth C."/>
            <person name="Imamovic A."/>
            <person name="Ireland A."/>
            <person name="Larimer J."/>
            <person name="McCowan C."/>
            <person name="Murphy C."/>
            <person name="Pearson M."/>
            <person name="Poon T.W."/>
            <person name="Priest M."/>
            <person name="Roberts A."/>
            <person name="Saif S."/>
            <person name="Shea T."/>
            <person name="Sisk P."/>
            <person name="Sykes S."/>
            <person name="Wortman J."/>
            <person name="Nusbaum C."/>
            <person name="Birren B."/>
        </authorList>
    </citation>
    <scope>NUCLEOTIDE SEQUENCE [LARGE SCALE GENOMIC DNA]</scope>
    <source>
        <strain evidence="2 3">3_1_6</strain>
    </source>
</reference>
<organism evidence="2 3">
    <name type="scientific">Bilophila wadsworthia (strain 3_1_6)</name>
    <dbReference type="NCBI Taxonomy" id="563192"/>
    <lineage>
        <taxon>Bacteria</taxon>
        <taxon>Pseudomonadati</taxon>
        <taxon>Thermodesulfobacteriota</taxon>
        <taxon>Desulfovibrionia</taxon>
        <taxon>Desulfovibrionales</taxon>
        <taxon>Desulfovibrionaceae</taxon>
        <taxon>Bilophila</taxon>
    </lineage>
</organism>
<dbReference type="InterPro" id="IPR042245">
    <property type="entry name" value="Tgt2/MlaC_sf"/>
</dbReference>
<dbReference type="Gene3D" id="3.10.450.710">
    <property type="entry name" value="Tgt2/MlaC"/>
    <property type="match status" value="1"/>
</dbReference>
<dbReference type="OrthoDB" id="9798905at2"/>
<feature type="signal peptide" evidence="1">
    <location>
        <begin position="1"/>
        <end position="24"/>
    </location>
</feature>
<feature type="chain" id="PRO_5003203234" evidence="1">
    <location>
        <begin position="25"/>
        <end position="209"/>
    </location>
</feature>
<proteinExistence type="predicted"/>